<evidence type="ECO:0000313" key="1">
    <source>
        <dbReference type="EMBL" id="RNA14590.1"/>
    </source>
</evidence>
<sequence length="81" mass="8692">MSSLAMPALVTMALPSPVHSKIFNEKVSVVLQRLSIEGMEQRVTGSVCHSGTSLRLTAFAEAQRSSTKSSLHLDPRANLSP</sequence>
<proteinExistence type="predicted"/>
<organism evidence="1 2">
    <name type="scientific">Brachionus plicatilis</name>
    <name type="common">Marine rotifer</name>
    <name type="synonym">Brachionus muelleri</name>
    <dbReference type="NCBI Taxonomy" id="10195"/>
    <lineage>
        <taxon>Eukaryota</taxon>
        <taxon>Metazoa</taxon>
        <taxon>Spiralia</taxon>
        <taxon>Gnathifera</taxon>
        <taxon>Rotifera</taxon>
        <taxon>Eurotatoria</taxon>
        <taxon>Monogononta</taxon>
        <taxon>Pseudotrocha</taxon>
        <taxon>Ploima</taxon>
        <taxon>Brachionidae</taxon>
        <taxon>Brachionus</taxon>
    </lineage>
</organism>
<keyword evidence="2" id="KW-1185">Reference proteome</keyword>
<gene>
    <name evidence="1" type="ORF">BpHYR1_014969</name>
</gene>
<evidence type="ECO:0000313" key="2">
    <source>
        <dbReference type="Proteomes" id="UP000276133"/>
    </source>
</evidence>
<dbReference type="EMBL" id="REGN01005156">
    <property type="protein sequence ID" value="RNA14590.1"/>
    <property type="molecule type" value="Genomic_DNA"/>
</dbReference>
<name>A0A3M7QT98_BRAPC</name>
<accession>A0A3M7QT98</accession>
<reference evidence="1 2" key="1">
    <citation type="journal article" date="2018" name="Sci. Rep.">
        <title>Genomic signatures of local adaptation to the degree of environmental predictability in rotifers.</title>
        <authorList>
            <person name="Franch-Gras L."/>
            <person name="Hahn C."/>
            <person name="Garcia-Roger E.M."/>
            <person name="Carmona M.J."/>
            <person name="Serra M."/>
            <person name="Gomez A."/>
        </authorList>
    </citation>
    <scope>NUCLEOTIDE SEQUENCE [LARGE SCALE GENOMIC DNA]</scope>
    <source>
        <strain evidence="1">HYR1</strain>
    </source>
</reference>
<dbReference type="AlphaFoldDB" id="A0A3M7QT98"/>
<comment type="caution">
    <text evidence="1">The sequence shown here is derived from an EMBL/GenBank/DDBJ whole genome shotgun (WGS) entry which is preliminary data.</text>
</comment>
<dbReference type="Proteomes" id="UP000276133">
    <property type="component" value="Unassembled WGS sequence"/>
</dbReference>
<protein>
    <submittedName>
        <fullName evidence="1">Uncharacterized protein</fullName>
    </submittedName>
</protein>